<feature type="binding site" evidence="6">
    <location>
        <position position="83"/>
    </location>
    <ligand>
        <name>Fe cation</name>
        <dbReference type="ChEBI" id="CHEBI:24875"/>
        <note>catalytic</note>
    </ligand>
</feature>
<dbReference type="PANTHER" id="PTHR12918:SF1">
    <property type="entry name" value="CYSTEINE DIOXYGENASE TYPE 1"/>
    <property type="match status" value="1"/>
</dbReference>
<comment type="similarity">
    <text evidence="1">Belongs to the cysteine dioxygenase family.</text>
</comment>
<dbReference type="InterPro" id="IPR011051">
    <property type="entry name" value="RmlC_Cupin_sf"/>
</dbReference>
<reference evidence="8 9" key="1">
    <citation type="submission" date="2018-11" db="EMBL/GenBank/DDBJ databases">
        <authorList>
            <person name="Mardanov A.V."/>
            <person name="Ravin N.V."/>
            <person name="Dedysh S.N."/>
        </authorList>
    </citation>
    <scope>NUCLEOTIDE SEQUENCE [LARGE SCALE GENOMIC DNA]</scope>
    <source>
        <strain evidence="8 9">AF10</strain>
    </source>
</reference>
<gene>
    <name evidence="8" type="ORF">GRAN_1298</name>
</gene>
<evidence type="ECO:0000256" key="3">
    <source>
        <dbReference type="ARBA" id="ARBA00022964"/>
    </source>
</evidence>
<dbReference type="Gene3D" id="2.60.120.10">
    <property type="entry name" value="Jelly Rolls"/>
    <property type="match status" value="1"/>
</dbReference>
<evidence type="ECO:0000313" key="8">
    <source>
        <dbReference type="EMBL" id="RXH57988.1"/>
    </source>
</evidence>
<evidence type="ECO:0000256" key="1">
    <source>
        <dbReference type="ARBA" id="ARBA00006622"/>
    </source>
</evidence>
<dbReference type="AlphaFoldDB" id="A0A4Q0T7A2"/>
<keyword evidence="5 6" id="KW-0408">Iron</keyword>
<evidence type="ECO:0000256" key="2">
    <source>
        <dbReference type="ARBA" id="ARBA00022723"/>
    </source>
</evidence>
<dbReference type="SUPFAM" id="SSF52821">
    <property type="entry name" value="Rhodanese/Cell cycle control phosphatase"/>
    <property type="match status" value="1"/>
</dbReference>
<dbReference type="PROSITE" id="PS50206">
    <property type="entry name" value="RHODANESE_3"/>
    <property type="match status" value="1"/>
</dbReference>
<reference evidence="9" key="2">
    <citation type="submission" date="2019-02" db="EMBL/GenBank/DDBJ databases">
        <title>Granulicella sibirica sp. nov., a psychrotolerant acidobacterium isolated from an organic soil layer in forested tundra, West Siberia.</title>
        <authorList>
            <person name="Oshkin I.Y."/>
            <person name="Kulichevskaya I.S."/>
            <person name="Rijpstra W.I.C."/>
            <person name="Sinninghe Damste J.S."/>
            <person name="Rakitin A.L."/>
            <person name="Ravin N.V."/>
            <person name="Dedysh S.N."/>
        </authorList>
    </citation>
    <scope>NUCLEOTIDE SEQUENCE [LARGE SCALE GENOMIC DNA]</scope>
    <source>
        <strain evidence="9">AF10</strain>
    </source>
</reference>
<evidence type="ECO:0000256" key="6">
    <source>
        <dbReference type="PIRSR" id="PIRSR610300-51"/>
    </source>
</evidence>
<sequence length="325" mass="35908">MEIRRDEQLAHGGEITSAGSGMILKTSEELAGIISLVASSNRWVDRVRLRAEHRWYERLYDGADHDIWVISWLPGQSTGFHDHGDSAGAFVVATGILEEHRPGEQPLTIRPGEPRIFGTGYAHDVRNASLAPAISIHAYSPPLSEMNEYELAGGELVPRERASEEAEGTDWKRRENKEKLNDRPVVLSIEQVLSVARTRLQRLPPDVVYRELIGKQALFVDIRPEGQRAIEGTIPGALVIERNVLEWRLDPLSSARLPVATDHDLRVILFCSEGYTSSLAAAALQDLGLWRATDMIGGFHAWRLAGLPIAEAGQSSSQCSTLRAS</sequence>
<dbReference type="Pfam" id="PF05995">
    <property type="entry name" value="CDO_I"/>
    <property type="match status" value="1"/>
</dbReference>
<name>A0A4Q0T7A2_9BACT</name>
<dbReference type="InterPro" id="IPR014710">
    <property type="entry name" value="RmlC-like_jellyroll"/>
</dbReference>
<keyword evidence="2 6" id="KW-0479">Metal-binding</keyword>
<dbReference type="EMBL" id="RDSM01000001">
    <property type="protein sequence ID" value="RXH57988.1"/>
    <property type="molecule type" value="Genomic_DNA"/>
</dbReference>
<keyword evidence="3" id="KW-0223">Dioxygenase</keyword>
<comment type="caution">
    <text evidence="8">The sequence shown here is derived from an EMBL/GenBank/DDBJ whole genome shotgun (WGS) entry which is preliminary data.</text>
</comment>
<organism evidence="8 9">
    <name type="scientific">Granulicella sibirica</name>
    <dbReference type="NCBI Taxonomy" id="2479048"/>
    <lineage>
        <taxon>Bacteria</taxon>
        <taxon>Pseudomonadati</taxon>
        <taxon>Acidobacteriota</taxon>
        <taxon>Terriglobia</taxon>
        <taxon>Terriglobales</taxon>
        <taxon>Acidobacteriaceae</taxon>
        <taxon>Granulicella</taxon>
    </lineage>
</organism>
<keyword evidence="9" id="KW-1185">Reference proteome</keyword>
<keyword evidence="4" id="KW-0560">Oxidoreductase</keyword>
<protein>
    <recommendedName>
        <fullName evidence="7">Rhodanese domain-containing protein</fullName>
    </recommendedName>
</protein>
<accession>A0A4Q0T7A2</accession>
<evidence type="ECO:0000313" key="9">
    <source>
        <dbReference type="Proteomes" id="UP000289437"/>
    </source>
</evidence>
<dbReference type="Proteomes" id="UP000289437">
    <property type="component" value="Unassembled WGS sequence"/>
</dbReference>
<dbReference type="CDD" id="cd10548">
    <property type="entry name" value="cupin_CDO"/>
    <property type="match status" value="1"/>
</dbReference>
<dbReference type="GO" id="GO:0016702">
    <property type="term" value="F:oxidoreductase activity, acting on single donors with incorporation of molecular oxygen, incorporation of two atoms of oxygen"/>
    <property type="evidence" value="ECO:0007669"/>
    <property type="project" value="InterPro"/>
</dbReference>
<evidence type="ECO:0000256" key="5">
    <source>
        <dbReference type="ARBA" id="ARBA00023004"/>
    </source>
</evidence>
<dbReference type="Gene3D" id="3.40.250.10">
    <property type="entry name" value="Rhodanese-like domain"/>
    <property type="match status" value="1"/>
</dbReference>
<dbReference type="Pfam" id="PF00581">
    <property type="entry name" value="Rhodanese"/>
    <property type="match status" value="1"/>
</dbReference>
<feature type="domain" description="Rhodanese" evidence="7">
    <location>
        <begin position="213"/>
        <end position="311"/>
    </location>
</feature>
<dbReference type="InterPro" id="IPR001763">
    <property type="entry name" value="Rhodanese-like_dom"/>
</dbReference>
<dbReference type="SUPFAM" id="SSF51182">
    <property type="entry name" value="RmlC-like cupins"/>
    <property type="match status" value="1"/>
</dbReference>
<proteinExistence type="inferred from homology"/>
<dbReference type="InterPro" id="IPR036873">
    <property type="entry name" value="Rhodanese-like_dom_sf"/>
</dbReference>
<evidence type="ECO:0000256" key="4">
    <source>
        <dbReference type="ARBA" id="ARBA00023002"/>
    </source>
</evidence>
<feature type="binding site" evidence="6">
    <location>
        <position position="123"/>
    </location>
    <ligand>
        <name>Fe cation</name>
        <dbReference type="ChEBI" id="CHEBI:24875"/>
        <note>catalytic</note>
    </ligand>
</feature>
<dbReference type="RefSeq" id="WP_206662706.1">
    <property type="nucleotide sequence ID" value="NZ_RDSM01000001.1"/>
</dbReference>
<evidence type="ECO:0000259" key="7">
    <source>
        <dbReference type="PROSITE" id="PS50206"/>
    </source>
</evidence>
<feature type="binding site" evidence="6">
    <location>
        <position position="81"/>
    </location>
    <ligand>
        <name>Fe cation</name>
        <dbReference type="ChEBI" id="CHEBI:24875"/>
        <note>catalytic</note>
    </ligand>
</feature>
<dbReference type="GO" id="GO:0008198">
    <property type="term" value="F:ferrous iron binding"/>
    <property type="evidence" value="ECO:0007669"/>
    <property type="project" value="TreeGrafter"/>
</dbReference>
<dbReference type="InterPro" id="IPR010300">
    <property type="entry name" value="CDO_1"/>
</dbReference>
<dbReference type="PANTHER" id="PTHR12918">
    <property type="entry name" value="CYSTEINE DIOXYGENASE"/>
    <property type="match status" value="1"/>
</dbReference>
<dbReference type="SMART" id="SM00450">
    <property type="entry name" value="RHOD"/>
    <property type="match status" value="1"/>
</dbReference>